<keyword evidence="2 9" id="KW-0963">Cytoplasm</keyword>
<dbReference type="InterPro" id="IPR004107">
    <property type="entry name" value="Integrase_SAM-like_N"/>
</dbReference>
<comment type="similarity">
    <text evidence="9">Belongs to the 'phage' integrase family. XerC subfamily.</text>
</comment>
<evidence type="ECO:0000256" key="10">
    <source>
        <dbReference type="SAM" id="MobiDB-lite"/>
    </source>
</evidence>
<comment type="function">
    <text evidence="9">Site-specific tyrosine recombinase, which acts by catalyzing the cutting and rejoining of the recombining DNA molecules. The XerC-XerD complex is essential to convert dimers of the bacterial chromosome into monomers to permit their segregation at cell division. It also contributes to the segregational stability of plasmids.</text>
</comment>
<dbReference type="GO" id="GO:0007059">
    <property type="term" value="P:chromosome segregation"/>
    <property type="evidence" value="ECO:0007669"/>
    <property type="project" value="UniProtKB-UniRule"/>
</dbReference>
<dbReference type="PANTHER" id="PTHR30349">
    <property type="entry name" value="PHAGE INTEGRASE-RELATED"/>
    <property type="match status" value="1"/>
</dbReference>
<dbReference type="InterPro" id="IPR011010">
    <property type="entry name" value="DNA_brk_join_enz"/>
</dbReference>
<evidence type="ECO:0000313" key="13">
    <source>
        <dbReference type="EMBL" id="RDI74798.1"/>
    </source>
</evidence>
<organism evidence="13 14">
    <name type="scientific">Gaiella occulta</name>
    <dbReference type="NCBI Taxonomy" id="1002870"/>
    <lineage>
        <taxon>Bacteria</taxon>
        <taxon>Bacillati</taxon>
        <taxon>Actinomycetota</taxon>
        <taxon>Thermoleophilia</taxon>
        <taxon>Gaiellales</taxon>
        <taxon>Gaiellaceae</taxon>
        <taxon>Gaiella</taxon>
    </lineage>
</organism>
<dbReference type="InterPro" id="IPR023009">
    <property type="entry name" value="Tyrosine_recombinase_XerC/XerD"/>
</dbReference>
<protein>
    <recommendedName>
        <fullName evidence="9">Tyrosine recombinase XerC</fullName>
    </recommendedName>
</protein>
<dbReference type="PANTHER" id="PTHR30349:SF81">
    <property type="entry name" value="TYROSINE RECOMBINASE XERC"/>
    <property type="match status" value="1"/>
</dbReference>
<dbReference type="Gene3D" id="1.10.150.130">
    <property type="match status" value="1"/>
</dbReference>
<feature type="active site" evidence="9">
    <location>
        <position position="167"/>
    </location>
</feature>
<proteinExistence type="inferred from homology"/>
<dbReference type="SUPFAM" id="SSF56349">
    <property type="entry name" value="DNA breaking-rejoining enzymes"/>
    <property type="match status" value="1"/>
</dbReference>
<evidence type="ECO:0000256" key="3">
    <source>
        <dbReference type="ARBA" id="ARBA00022618"/>
    </source>
</evidence>
<feature type="active site" evidence="9">
    <location>
        <position position="238"/>
    </location>
</feature>
<feature type="active site" evidence="9">
    <location>
        <position position="264"/>
    </location>
</feature>
<dbReference type="PROSITE" id="PS51900">
    <property type="entry name" value="CB"/>
    <property type="match status" value="1"/>
</dbReference>
<dbReference type="Pfam" id="PF00589">
    <property type="entry name" value="Phage_integrase"/>
    <property type="match status" value="1"/>
</dbReference>
<dbReference type="GO" id="GO:0009037">
    <property type="term" value="F:tyrosine-based site-specific recombinase activity"/>
    <property type="evidence" value="ECO:0007669"/>
    <property type="project" value="UniProtKB-UniRule"/>
</dbReference>
<feature type="domain" description="Tyr recombinase" evidence="11">
    <location>
        <begin position="103"/>
        <end position="286"/>
    </location>
</feature>
<accession>A0A7M2YZA4</accession>
<keyword evidence="3 9" id="KW-0132">Cell division</keyword>
<dbReference type="GO" id="GO:0003677">
    <property type="term" value="F:DNA binding"/>
    <property type="evidence" value="ECO:0007669"/>
    <property type="project" value="UniProtKB-UniRule"/>
</dbReference>
<keyword evidence="8 9" id="KW-0131">Cell cycle</keyword>
<evidence type="ECO:0000256" key="5">
    <source>
        <dbReference type="ARBA" id="ARBA00022908"/>
    </source>
</evidence>
<comment type="caution">
    <text evidence="13">The sequence shown here is derived from an EMBL/GenBank/DDBJ whole genome shotgun (WGS) entry which is preliminary data.</text>
</comment>
<dbReference type="RefSeq" id="WP_220150527.1">
    <property type="nucleotide sequence ID" value="NZ_QQZY01000003.1"/>
</dbReference>
<dbReference type="EMBL" id="QQZY01000003">
    <property type="protein sequence ID" value="RDI74798.1"/>
    <property type="molecule type" value="Genomic_DNA"/>
</dbReference>
<evidence type="ECO:0000256" key="6">
    <source>
        <dbReference type="ARBA" id="ARBA00023125"/>
    </source>
</evidence>
<evidence type="ECO:0000259" key="12">
    <source>
        <dbReference type="PROSITE" id="PS51900"/>
    </source>
</evidence>
<feature type="active site" description="O-(3'-phospho-DNA)-tyrosine intermediate" evidence="9">
    <location>
        <position position="273"/>
    </location>
</feature>
<reference evidence="14" key="2">
    <citation type="journal article" date="2019" name="MicrobiologyOpen">
        <title>High-quality draft genome sequence of Gaiella occulta isolated from a 150 meter deep mineral water borehole and comparison with the genome sequences of other deep-branching lineages of the phylum Actinobacteria.</title>
        <authorList>
            <person name="Severino R."/>
            <person name="Froufe H.J.C."/>
            <person name="Barroso C."/>
            <person name="Albuquerque L."/>
            <person name="Lobo-da-Cunha A."/>
            <person name="da Costa M.S."/>
            <person name="Egas C."/>
        </authorList>
    </citation>
    <scope>NUCLEOTIDE SEQUENCE [LARGE SCALE GENOMIC DNA]</scope>
    <source>
        <strain evidence="14">F2-233</strain>
    </source>
</reference>
<dbReference type="InterPro" id="IPR013762">
    <property type="entry name" value="Integrase-like_cat_sf"/>
</dbReference>
<feature type="region of interest" description="Disordered" evidence="10">
    <location>
        <begin position="279"/>
        <end position="305"/>
    </location>
</feature>
<evidence type="ECO:0000259" key="11">
    <source>
        <dbReference type="PROSITE" id="PS51898"/>
    </source>
</evidence>
<comment type="subcellular location">
    <subcellularLocation>
        <location evidence="1 9">Cytoplasm</location>
    </subcellularLocation>
</comment>
<dbReference type="HAMAP" id="MF_01808">
    <property type="entry name" value="Recomb_XerC_XerD"/>
    <property type="match status" value="1"/>
</dbReference>
<dbReference type="Pfam" id="PF02899">
    <property type="entry name" value="Phage_int_SAM_1"/>
    <property type="match status" value="1"/>
</dbReference>
<evidence type="ECO:0000256" key="2">
    <source>
        <dbReference type="ARBA" id="ARBA00022490"/>
    </source>
</evidence>
<dbReference type="PROSITE" id="PS51898">
    <property type="entry name" value="TYR_RECOMBINASE"/>
    <property type="match status" value="1"/>
</dbReference>
<feature type="domain" description="Core-binding (CB)" evidence="12">
    <location>
        <begin position="2"/>
        <end position="82"/>
    </location>
</feature>
<feature type="active site" evidence="9">
    <location>
        <position position="143"/>
    </location>
</feature>
<keyword evidence="4 9" id="KW-0159">Chromosome partition</keyword>
<dbReference type="GO" id="GO:0051301">
    <property type="term" value="P:cell division"/>
    <property type="evidence" value="ECO:0007669"/>
    <property type="project" value="UniProtKB-KW"/>
</dbReference>
<keyword evidence="7 9" id="KW-0233">DNA recombination</keyword>
<dbReference type="AlphaFoldDB" id="A0A7M2YZA4"/>
<evidence type="ECO:0000256" key="8">
    <source>
        <dbReference type="ARBA" id="ARBA00023306"/>
    </source>
</evidence>
<dbReference type="Proteomes" id="UP000254134">
    <property type="component" value="Unassembled WGS sequence"/>
</dbReference>
<sequence>MSIHDPDVESYLLLLAARRAERTVDAYGRDLAAFAAFRGGPVAAASTAELERWVAGMRADGLAGSTIARRVAAVRSFYRHQMLLGARGDDPAADLVLPRRTRTLPRTLSPAESERLIDAANGTTPRALRDRALVELMYGAGLRVSETIGLARTAVDLDARIVRVLGKGGKERIVPLGRPAAEAVRRYLALGRPHLDRRHRPDLFLNARGGALTRAGAFLILRKLAARAGLEPERVHPHLLRHSFATHLLEGGADLRSVQEMLGHADLSTTERYTHVSDRRRRETYFGAHPHARRRTAPAGEDSAS</sequence>
<evidence type="ECO:0000256" key="9">
    <source>
        <dbReference type="HAMAP-Rule" id="MF_01808"/>
    </source>
</evidence>
<comment type="subunit">
    <text evidence="9">Forms a cyclic heterotetrameric complex composed of two molecules of XerC and two molecules of XerD.</text>
</comment>
<dbReference type="InterPro" id="IPR050090">
    <property type="entry name" value="Tyrosine_recombinase_XerCD"/>
</dbReference>
<dbReference type="InterPro" id="IPR010998">
    <property type="entry name" value="Integrase_recombinase_N"/>
</dbReference>
<dbReference type="InterPro" id="IPR002104">
    <property type="entry name" value="Integrase_catalytic"/>
</dbReference>
<evidence type="ECO:0000256" key="7">
    <source>
        <dbReference type="ARBA" id="ARBA00023172"/>
    </source>
</evidence>
<name>A0A7M2YZA4_9ACTN</name>
<reference evidence="13 14" key="1">
    <citation type="submission" date="2018-07" db="EMBL/GenBank/DDBJ databases">
        <title>High-quality-draft genome sequence of Gaiella occulta.</title>
        <authorList>
            <person name="Severino R."/>
            <person name="Froufe H.J.C."/>
            <person name="Rainey F.A."/>
            <person name="Barroso C."/>
            <person name="Albuquerque L."/>
            <person name="Lobo-Da-Cunha A."/>
            <person name="Da Costa M.S."/>
            <person name="Egas C."/>
        </authorList>
    </citation>
    <scope>NUCLEOTIDE SEQUENCE [LARGE SCALE GENOMIC DNA]</scope>
    <source>
        <strain evidence="13 14">F2-233</strain>
    </source>
</reference>
<keyword evidence="14" id="KW-1185">Reference proteome</keyword>
<keyword evidence="6 9" id="KW-0238">DNA-binding</keyword>
<gene>
    <name evidence="9" type="primary">xerC</name>
    <name evidence="13" type="ORF">Gocc_1687</name>
</gene>
<evidence type="ECO:0000256" key="1">
    <source>
        <dbReference type="ARBA" id="ARBA00004496"/>
    </source>
</evidence>
<dbReference type="GO" id="GO:0005737">
    <property type="term" value="C:cytoplasm"/>
    <property type="evidence" value="ECO:0007669"/>
    <property type="project" value="UniProtKB-SubCell"/>
</dbReference>
<dbReference type="NCBIfam" id="NF001399">
    <property type="entry name" value="PRK00283.1"/>
    <property type="match status" value="1"/>
</dbReference>
<feature type="active site" evidence="9">
    <location>
        <position position="241"/>
    </location>
</feature>
<dbReference type="GO" id="GO:0006313">
    <property type="term" value="P:DNA transposition"/>
    <property type="evidence" value="ECO:0007669"/>
    <property type="project" value="UniProtKB-UniRule"/>
</dbReference>
<keyword evidence="5 9" id="KW-0229">DNA integration</keyword>
<evidence type="ECO:0000313" key="14">
    <source>
        <dbReference type="Proteomes" id="UP000254134"/>
    </source>
</evidence>
<dbReference type="InterPro" id="IPR044068">
    <property type="entry name" value="CB"/>
</dbReference>
<evidence type="ECO:0000256" key="4">
    <source>
        <dbReference type="ARBA" id="ARBA00022829"/>
    </source>
</evidence>
<dbReference type="Gene3D" id="1.10.443.10">
    <property type="entry name" value="Intergrase catalytic core"/>
    <property type="match status" value="1"/>
</dbReference>
<dbReference type="CDD" id="cd00798">
    <property type="entry name" value="INT_XerDC_C"/>
    <property type="match status" value="1"/>
</dbReference>